<dbReference type="EMBL" id="JAAATX020000020">
    <property type="protein sequence ID" value="MBU9700139.1"/>
    <property type="molecule type" value="Genomic_DNA"/>
</dbReference>
<evidence type="ECO:0000313" key="2">
    <source>
        <dbReference type="Proteomes" id="UP000731907"/>
    </source>
</evidence>
<dbReference type="Proteomes" id="UP000731907">
    <property type="component" value="Unassembled WGS sequence"/>
</dbReference>
<accession>A0ABS6JB86</accession>
<reference evidence="1 2" key="1">
    <citation type="submission" date="2021-06" db="EMBL/GenBank/DDBJ databases">
        <title>Rhodobacteraceae bacterium strain HSP-20.</title>
        <authorList>
            <person name="Chen W.-M."/>
        </authorList>
    </citation>
    <scope>NUCLEOTIDE SEQUENCE [LARGE SCALE GENOMIC DNA]</scope>
    <source>
        <strain evidence="1 2">HSP-20</strain>
    </source>
</reference>
<sequence length="126" mass="13764">MALEACQALAIPATIVLPFSVAVFREVSVIDRPGDWGPRFDQVIARARVHSDLVELDFTKNDQRAFLEANHEIVARVTAANAGEKFAIVVWDGAKRGEGDATADLADEARQVGLEVIEVLTVDHIR</sequence>
<gene>
    <name evidence="1" type="ORF">GU927_020060</name>
</gene>
<evidence type="ECO:0000313" key="1">
    <source>
        <dbReference type="EMBL" id="MBU9700139.1"/>
    </source>
</evidence>
<name>A0ABS6JB86_9RHOB</name>
<proteinExistence type="predicted"/>
<keyword evidence="2" id="KW-1185">Reference proteome</keyword>
<protein>
    <recommendedName>
        <fullName evidence="3">UspA domain-containing protein</fullName>
    </recommendedName>
</protein>
<evidence type="ECO:0008006" key="3">
    <source>
        <dbReference type="Google" id="ProtNLM"/>
    </source>
</evidence>
<comment type="caution">
    <text evidence="1">The sequence shown here is derived from an EMBL/GenBank/DDBJ whole genome shotgun (WGS) entry which is preliminary data.</text>
</comment>
<dbReference type="RefSeq" id="WP_217765744.1">
    <property type="nucleotide sequence ID" value="NZ_JAAATX020000020.1"/>
</dbReference>
<organism evidence="1 2">
    <name type="scientific">Paragemmobacter amnigenus</name>
    <dbReference type="NCBI Taxonomy" id="2852097"/>
    <lineage>
        <taxon>Bacteria</taxon>
        <taxon>Pseudomonadati</taxon>
        <taxon>Pseudomonadota</taxon>
        <taxon>Alphaproteobacteria</taxon>
        <taxon>Rhodobacterales</taxon>
        <taxon>Paracoccaceae</taxon>
        <taxon>Paragemmobacter</taxon>
    </lineage>
</organism>